<organism evidence="2 3">
    <name type="scientific">Malus baccata</name>
    <name type="common">Siberian crab apple</name>
    <name type="synonym">Pyrus baccata</name>
    <dbReference type="NCBI Taxonomy" id="106549"/>
    <lineage>
        <taxon>Eukaryota</taxon>
        <taxon>Viridiplantae</taxon>
        <taxon>Streptophyta</taxon>
        <taxon>Embryophyta</taxon>
        <taxon>Tracheophyta</taxon>
        <taxon>Spermatophyta</taxon>
        <taxon>Magnoliopsida</taxon>
        <taxon>eudicotyledons</taxon>
        <taxon>Gunneridae</taxon>
        <taxon>Pentapetalae</taxon>
        <taxon>rosids</taxon>
        <taxon>fabids</taxon>
        <taxon>Rosales</taxon>
        <taxon>Rosaceae</taxon>
        <taxon>Amygdaloideae</taxon>
        <taxon>Maleae</taxon>
        <taxon>Malus</taxon>
    </lineage>
</organism>
<sequence>MTAAVRNHPGNRSPSSASPPPISSSYYPTAPHTAAPLPTESSTAGLLDCSSDPISPLAGSTGLFGSKPLPVPAYLVPGSSGFRSVVFESSNYCRRAPRNRKEGRVFSDFSTEGNG</sequence>
<comment type="caution">
    <text evidence="2">The sequence shown here is derived from an EMBL/GenBank/DDBJ whole genome shotgun (WGS) entry which is preliminary data.</text>
</comment>
<keyword evidence="3" id="KW-1185">Reference proteome</keyword>
<evidence type="ECO:0000313" key="3">
    <source>
        <dbReference type="Proteomes" id="UP000315295"/>
    </source>
</evidence>
<dbReference type="EMBL" id="VIEB01000009">
    <property type="protein sequence ID" value="TQE13657.1"/>
    <property type="molecule type" value="Genomic_DNA"/>
</dbReference>
<name>A0A540NRJ7_MALBA</name>
<feature type="region of interest" description="Disordered" evidence="1">
    <location>
        <begin position="1"/>
        <end position="51"/>
    </location>
</feature>
<proteinExistence type="predicted"/>
<gene>
    <name evidence="2" type="ORF">C1H46_000664</name>
</gene>
<dbReference type="Proteomes" id="UP000315295">
    <property type="component" value="Unassembled WGS sequence"/>
</dbReference>
<feature type="compositionally biased region" description="Low complexity" evidence="1">
    <location>
        <begin position="23"/>
        <end position="39"/>
    </location>
</feature>
<protein>
    <submittedName>
        <fullName evidence="2">Uncharacterized protein</fullName>
    </submittedName>
</protein>
<reference evidence="2 3" key="1">
    <citation type="journal article" date="2019" name="G3 (Bethesda)">
        <title>Sequencing of a Wild Apple (Malus baccata) Genome Unravels the Differences Between Cultivated and Wild Apple Species Regarding Disease Resistance and Cold Tolerance.</title>
        <authorList>
            <person name="Chen X."/>
        </authorList>
    </citation>
    <scope>NUCLEOTIDE SEQUENCE [LARGE SCALE GENOMIC DNA]</scope>
    <source>
        <strain evidence="3">cv. Shandingzi</strain>
        <tissue evidence="2">Leaves</tissue>
    </source>
</reference>
<accession>A0A540NRJ7</accession>
<dbReference type="AlphaFoldDB" id="A0A540NRJ7"/>
<evidence type="ECO:0000256" key="1">
    <source>
        <dbReference type="SAM" id="MobiDB-lite"/>
    </source>
</evidence>
<evidence type="ECO:0000313" key="2">
    <source>
        <dbReference type="EMBL" id="TQE13657.1"/>
    </source>
</evidence>